<dbReference type="AlphaFoldDB" id="S3N8C5"/>
<dbReference type="InterPro" id="IPR011010">
    <property type="entry name" value="DNA_brk_join_enz"/>
</dbReference>
<protein>
    <recommendedName>
        <fullName evidence="6">Tyr recombinase domain-containing protein</fullName>
    </recommendedName>
</protein>
<evidence type="ECO:0000256" key="1">
    <source>
        <dbReference type="ARBA" id="ARBA00008857"/>
    </source>
</evidence>
<dbReference type="SUPFAM" id="SSF56349">
    <property type="entry name" value="DNA breaking-rejoining enzymes"/>
    <property type="match status" value="1"/>
</dbReference>
<dbReference type="PANTHER" id="PTHR30629">
    <property type="entry name" value="PROPHAGE INTEGRASE"/>
    <property type="match status" value="1"/>
</dbReference>
<dbReference type="HOGENOM" id="CLU_027562_43_0_6"/>
<organism evidence="4 5">
    <name type="scientific">Acinetobacter rudis CIP 110305</name>
    <dbReference type="NCBI Taxonomy" id="421052"/>
    <lineage>
        <taxon>Bacteria</taxon>
        <taxon>Pseudomonadati</taxon>
        <taxon>Pseudomonadota</taxon>
        <taxon>Gammaproteobacteria</taxon>
        <taxon>Moraxellales</taxon>
        <taxon>Moraxellaceae</taxon>
        <taxon>Acinetobacter</taxon>
    </lineage>
</organism>
<keyword evidence="5" id="KW-1185">Reference proteome</keyword>
<dbReference type="GO" id="GO:0015074">
    <property type="term" value="P:DNA integration"/>
    <property type="evidence" value="ECO:0007669"/>
    <property type="project" value="UniProtKB-KW"/>
</dbReference>
<dbReference type="InterPro" id="IPR013762">
    <property type="entry name" value="Integrase-like_cat_sf"/>
</dbReference>
<comment type="caution">
    <text evidence="4">The sequence shown here is derived from an EMBL/GenBank/DDBJ whole genome shotgun (WGS) entry which is preliminary data.</text>
</comment>
<dbReference type="GO" id="GO:0006310">
    <property type="term" value="P:DNA recombination"/>
    <property type="evidence" value="ECO:0007669"/>
    <property type="project" value="UniProtKB-KW"/>
</dbReference>
<accession>S3N8C5</accession>
<evidence type="ECO:0000256" key="2">
    <source>
        <dbReference type="ARBA" id="ARBA00022908"/>
    </source>
</evidence>
<dbReference type="EMBL" id="ATGI01000017">
    <property type="protein sequence ID" value="EPF74633.1"/>
    <property type="molecule type" value="Genomic_DNA"/>
</dbReference>
<dbReference type="PATRIC" id="fig|421052.3.peg.1363"/>
<sequence length="70" mass="8197">MGFETLTAHDFRATASTLLHEMKFDSNWIELQLAHVDKNAVRGTYNHAQYLDERRLMIQDWCNVVDGWGE</sequence>
<comment type="similarity">
    <text evidence="1">Belongs to the 'phage' integrase family.</text>
</comment>
<dbReference type="InterPro" id="IPR050808">
    <property type="entry name" value="Phage_Integrase"/>
</dbReference>
<evidence type="ECO:0000256" key="3">
    <source>
        <dbReference type="ARBA" id="ARBA00023172"/>
    </source>
</evidence>
<keyword evidence="3" id="KW-0233">DNA recombination</keyword>
<dbReference type="GO" id="GO:0003677">
    <property type="term" value="F:DNA binding"/>
    <property type="evidence" value="ECO:0007669"/>
    <property type="project" value="InterPro"/>
</dbReference>
<reference evidence="4 5" key="1">
    <citation type="submission" date="2013-06" db="EMBL/GenBank/DDBJ databases">
        <title>The Genome Sequence of Acinetobacter rudis CIP 110305.</title>
        <authorList>
            <consortium name="The Broad Institute Genome Sequencing Platform"/>
            <consortium name="The Broad Institute Genome Sequencing Center for Infectious Disease"/>
            <person name="Cerqueira G."/>
            <person name="Feldgarden M."/>
            <person name="Courvalin P."/>
            <person name="Perichon B."/>
            <person name="Grillot-Courvalin C."/>
            <person name="Clermont D."/>
            <person name="Rocha E."/>
            <person name="Yoon E.-J."/>
            <person name="Nemec A."/>
            <person name="Young S.K."/>
            <person name="Zeng Q."/>
            <person name="Gargeya S."/>
            <person name="Fitzgerald M."/>
            <person name="Abouelleil A."/>
            <person name="Alvarado L."/>
            <person name="Berlin A.M."/>
            <person name="Chapman S.B."/>
            <person name="Dewar J."/>
            <person name="Goldberg J."/>
            <person name="Griggs A."/>
            <person name="Gujja S."/>
            <person name="Hansen M."/>
            <person name="Howarth C."/>
            <person name="Imamovic A."/>
            <person name="Larimer J."/>
            <person name="McCowan C."/>
            <person name="Murphy C."/>
            <person name="Pearson M."/>
            <person name="Priest M."/>
            <person name="Roberts A."/>
            <person name="Saif S."/>
            <person name="Shea T."/>
            <person name="Sykes S."/>
            <person name="Wortman J."/>
            <person name="Nusbaum C."/>
            <person name="Birren B."/>
        </authorList>
    </citation>
    <scope>NUCLEOTIDE SEQUENCE [LARGE SCALE GENOMIC DNA]</scope>
    <source>
        <strain evidence="4 5">CIP 110305</strain>
    </source>
</reference>
<dbReference type="STRING" id="632955.GCA_000829675_00983"/>
<dbReference type="eggNOG" id="COG0582">
    <property type="taxonomic scope" value="Bacteria"/>
</dbReference>
<name>S3N8C5_9GAMM</name>
<keyword evidence="2" id="KW-0229">DNA integration</keyword>
<proteinExistence type="inferred from homology"/>
<dbReference type="Gene3D" id="1.10.443.10">
    <property type="entry name" value="Intergrase catalytic core"/>
    <property type="match status" value="1"/>
</dbReference>
<dbReference type="PANTHER" id="PTHR30629:SF2">
    <property type="entry name" value="PROPHAGE INTEGRASE INTS-RELATED"/>
    <property type="match status" value="1"/>
</dbReference>
<gene>
    <name evidence="4" type="ORF">F945_01400</name>
</gene>
<evidence type="ECO:0008006" key="6">
    <source>
        <dbReference type="Google" id="ProtNLM"/>
    </source>
</evidence>
<evidence type="ECO:0000313" key="5">
    <source>
        <dbReference type="Proteomes" id="UP000014568"/>
    </source>
</evidence>
<evidence type="ECO:0000313" key="4">
    <source>
        <dbReference type="EMBL" id="EPF74633.1"/>
    </source>
</evidence>
<dbReference type="Proteomes" id="UP000014568">
    <property type="component" value="Unassembled WGS sequence"/>
</dbReference>